<dbReference type="PANTHER" id="PTHR31189:SF13">
    <property type="entry name" value="CUPINCIN"/>
    <property type="match status" value="1"/>
</dbReference>
<accession>A0AAV0YCK9</accession>
<reference evidence="4 5" key="1">
    <citation type="submission" date="2023-01" db="EMBL/GenBank/DDBJ databases">
        <authorList>
            <person name="Kreplak J."/>
        </authorList>
    </citation>
    <scope>NUCLEOTIDE SEQUENCE [LARGE SCALE GENOMIC DNA]</scope>
</reference>
<dbReference type="Gene3D" id="2.60.120.10">
    <property type="entry name" value="Jelly Rolls"/>
    <property type="match status" value="2"/>
</dbReference>
<evidence type="ECO:0000256" key="2">
    <source>
        <dbReference type="SAM" id="SignalP"/>
    </source>
</evidence>
<dbReference type="Proteomes" id="UP001157006">
    <property type="component" value="Unassembled WGS sequence"/>
</dbReference>
<dbReference type="PANTHER" id="PTHR31189">
    <property type="entry name" value="OS03G0336100 PROTEIN-RELATED"/>
    <property type="match status" value="1"/>
</dbReference>
<gene>
    <name evidence="4" type="ORF">VFH_U039200</name>
</gene>
<dbReference type="EMBL" id="CATIWC010000941">
    <property type="protein sequence ID" value="CAI8583700.1"/>
    <property type="molecule type" value="Genomic_DNA"/>
</dbReference>
<feature type="domain" description="Cupin type-1" evidence="3">
    <location>
        <begin position="91"/>
        <end position="252"/>
    </location>
</feature>
<proteinExistence type="predicted"/>
<dbReference type="InterPro" id="IPR050253">
    <property type="entry name" value="Seed_Storage-Functional"/>
</dbReference>
<organism evidence="4 5">
    <name type="scientific">Vicia faba</name>
    <name type="common">Broad bean</name>
    <name type="synonym">Faba vulgaris</name>
    <dbReference type="NCBI Taxonomy" id="3906"/>
    <lineage>
        <taxon>Eukaryota</taxon>
        <taxon>Viridiplantae</taxon>
        <taxon>Streptophyta</taxon>
        <taxon>Embryophyta</taxon>
        <taxon>Tracheophyta</taxon>
        <taxon>Spermatophyta</taxon>
        <taxon>Magnoliopsida</taxon>
        <taxon>eudicotyledons</taxon>
        <taxon>Gunneridae</taxon>
        <taxon>Pentapetalae</taxon>
        <taxon>rosids</taxon>
        <taxon>fabids</taxon>
        <taxon>Fabales</taxon>
        <taxon>Fabaceae</taxon>
        <taxon>Papilionoideae</taxon>
        <taxon>50 kb inversion clade</taxon>
        <taxon>NPAAA clade</taxon>
        <taxon>Hologalegina</taxon>
        <taxon>IRL clade</taxon>
        <taxon>Fabeae</taxon>
        <taxon>Vicia</taxon>
    </lineage>
</organism>
<comment type="caution">
    <text evidence="4">The sequence shown here is derived from an EMBL/GenBank/DDBJ whole genome shotgun (WGS) entry which is preliminary data.</text>
</comment>
<protein>
    <recommendedName>
        <fullName evidence="3">Cupin type-1 domain-containing protein</fullName>
    </recommendedName>
</protein>
<feature type="domain" description="Cupin type-1" evidence="3">
    <location>
        <begin position="291"/>
        <end position="456"/>
    </location>
</feature>
<evidence type="ECO:0000259" key="3">
    <source>
        <dbReference type="SMART" id="SM00835"/>
    </source>
</evidence>
<dbReference type="SUPFAM" id="SSF51182">
    <property type="entry name" value="RmlC-like cupins"/>
    <property type="match status" value="1"/>
</dbReference>
<feature type="chain" id="PRO_5043572535" description="Cupin type-1 domain-containing protein" evidence="2">
    <location>
        <begin position="28"/>
        <end position="482"/>
    </location>
</feature>
<evidence type="ECO:0000313" key="4">
    <source>
        <dbReference type="EMBL" id="CAI8583700.1"/>
    </source>
</evidence>
<keyword evidence="5" id="KW-1185">Reference proteome</keyword>
<name>A0AAV0YCK9_VICFA</name>
<evidence type="ECO:0000256" key="1">
    <source>
        <dbReference type="SAM" id="MobiDB-lite"/>
    </source>
</evidence>
<feature type="compositionally biased region" description="Basic and acidic residues" evidence="1">
    <location>
        <begin position="68"/>
        <end position="79"/>
    </location>
</feature>
<dbReference type="InterPro" id="IPR006045">
    <property type="entry name" value="Cupin_1"/>
</dbReference>
<dbReference type="CDD" id="cd02245">
    <property type="entry name" value="cupin_7S_vicilin-like_C"/>
    <property type="match status" value="1"/>
</dbReference>
<sequence length="482" mass="54631">MAIKTKLSLTIFLFFLLALLCSNLAIARKEKDPELTTCKDECDQQGQYDEEDKRICMEKCEDYVRKKQERQKHKEHEKEEHEEEEENENPYVFENKDFETKIDTKDGRILILNKFHEKSKLLKNIENYGLAVLEIKANAFLSPHHYDSEAILFNIKGKGIIGLVAEDQTERFNLEEGDLIRVPAGTPTYLVNRDENEKLLIAAFHLPPSSGSAPVNLEPFFESGGRRPESVLSTFSSKVLQAALKSSERELETVLDEQQKGRIFKIAKEDVLSLAPKRSLWPFGGTFKGPFNIRNNNPAFSNQFGTLFEVGPSLEKTGLEGLNLMLTFANITKGSMSTIHYNTNANKIAFVVNGEGDFEMACPHMPSSSSNSKQKKSSISYHNINAKLKPGMVFVVPAGHPYVNIASKKNNLLILCFEVNAQRNKKLAFAGKKNIMSALDKTAKELAFDLAAEKVDKIFERKEELFFPYDEERKEERGRAFV</sequence>
<feature type="region of interest" description="Disordered" evidence="1">
    <location>
        <begin position="68"/>
        <end position="88"/>
    </location>
</feature>
<feature type="signal peptide" evidence="2">
    <location>
        <begin position="1"/>
        <end position="27"/>
    </location>
</feature>
<keyword evidence="2" id="KW-0732">Signal</keyword>
<dbReference type="SMART" id="SM00835">
    <property type="entry name" value="Cupin_1"/>
    <property type="match status" value="2"/>
</dbReference>
<dbReference type="Pfam" id="PF00190">
    <property type="entry name" value="Cupin_1"/>
    <property type="match status" value="2"/>
</dbReference>
<dbReference type="InterPro" id="IPR014710">
    <property type="entry name" value="RmlC-like_jellyroll"/>
</dbReference>
<dbReference type="AlphaFoldDB" id="A0AAV0YCK9"/>
<dbReference type="CDD" id="cd02244">
    <property type="entry name" value="cupin_7S_vicilin-like_N"/>
    <property type="match status" value="1"/>
</dbReference>
<evidence type="ECO:0000313" key="5">
    <source>
        <dbReference type="Proteomes" id="UP001157006"/>
    </source>
</evidence>
<dbReference type="InterPro" id="IPR011051">
    <property type="entry name" value="RmlC_Cupin_sf"/>
</dbReference>